<dbReference type="PROSITE" id="PS50801">
    <property type="entry name" value="STAS"/>
    <property type="match status" value="1"/>
</dbReference>
<proteinExistence type="predicted"/>
<organism evidence="2 3">
    <name type="scientific">Planobispora siamensis</name>
    <dbReference type="NCBI Taxonomy" id="936338"/>
    <lineage>
        <taxon>Bacteria</taxon>
        <taxon>Bacillati</taxon>
        <taxon>Actinomycetota</taxon>
        <taxon>Actinomycetes</taxon>
        <taxon>Streptosporangiales</taxon>
        <taxon>Streptosporangiaceae</taxon>
        <taxon>Planobispora</taxon>
    </lineage>
</organism>
<feature type="domain" description="STAS" evidence="1">
    <location>
        <begin position="64"/>
        <end position="153"/>
    </location>
</feature>
<evidence type="ECO:0000313" key="3">
    <source>
        <dbReference type="Proteomes" id="UP000619788"/>
    </source>
</evidence>
<dbReference type="Proteomes" id="UP000619788">
    <property type="component" value="Unassembled WGS sequence"/>
</dbReference>
<dbReference type="SUPFAM" id="SSF52091">
    <property type="entry name" value="SpoIIaa-like"/>
    <property type="match status" value="1"/>
</dbReference>
<sequence length="153" mass="15778">MGSLAFSKAGPAAAVPSVLMSPAALPPEIEPVRPLPPAPLPPAVLPSRTADLKLVVGSETEQTVVTLVGDLTMSTACILGGVLTELVDKGHRFLILDASALDSCDGAGWNLLLGIRWRLATVSGHLRIVGLPPRLARLCAQMELAEVFGVGAA</sequence>
<dbReference type="AlphaFoldDB" id="A0A8J3WMF7"/>
<dbReference type="Gene3D" id="3.30.750.24">
    <property type="entry name" value="STAS domain"/>
    <property type="match status" value="1"/>
</dbReference>
<dbReference type="InterPro" id="IPR036513">
    <property type="entry name" value="STAS_dom_sf"/>
</dbReference>
<comment type="caution">
    <text evidence="2">The sequence shown here is derived from an EMBL/GenBank/DDBJ whole genome shotgun (WGS) entry which is preliminary data.</text>
</comment>
<keyword evidence="3" id="KW-1185">Reference proteome</keyword>
<name>A0A8J3WMF7_9ACTN</name>
<accession>A0A8J3WMF7</accession>
<evidence type="ECO:0000259" key="1">
    <source>
        <dbReference type="PROSITE" id="PS50801"/>
    </source>
</evidence>
<dbReference type="InterPro" id="IPR002645">
    <property type="entry name" value="STAS_dom"/>
</dbReference>
<protein>
    <recommendedName>
        <fullName evidence="1">STAS domain-containing protein</fullName>
    </recommendedName>
</protein>
<dbReference type="EMBL" id="BOOJ01000029">
    <property type="protein sequence ID" value="GIH92821.1"/>
    <property type="molecule type" value="Genomic_DNA"/>
</dbReference>
<dbReference type="CDD" id="cd07043">
    <property type="entry name" value="STAS_anti-anti-sigma_factors"/>
    <property type="match status" value="1"/>
</dbReference>
<gene>
    <name evidence="2" type="ORF">Psi01_34510</name>
</gene>
<reference evidence="2 3" key="1">
    <citation type="submission" date="2021-01" db="EMBL/GenBank/DDBJ databases">
        <title>Whole genome shotgun sequence of Planobispora siamensis NBRC 107568.</title>
        <authorList>
            <person name="Komaki H."/>
            <person name="Tamura T."/>
        </authorList>
    </citation>
    <scope>NUCLEOTIDE SEQUENCE [LARGE SCALE GENOMIC DNA]</scope>
    <source>
        <strain evidence="2 3">NBRC 107568</strain>
    </source>
</reference>
<evidence type="ECO:0000313" key="2">
    <source>
        <dbReference type="EMBL" id="GIH92821.1"/>
    </source>
</evidence>
<dbReference type="Pfam" id="PF01740">
    <property type="entry name" value="STAS"/>
    <property type="match status" value="1"/>
</dbReference>